<comment type="caution">
    <text evidence="2">The sequence shown here is derived from an EMBL/GenBank/DDBJ whole genome shotgun (WGS) entry which is preliminary data.</text>
</comment>
<evidence type="ECO:0000313" key="2">
    <source>
        <dbReference type="EMBL" id="CAJ2505438.1"/>
    </source>
</evidence>
<evidence type="ECO:0000259" key="1">
    <source>
        <dbReference type="Pfam" id="PF06985"/>
    </source>
</evidence>
<dbReference type="PANTHER" id="PTHR10622">
    <property type="entry name" value="HET DOMAIN-CONTAINING PROTEIN"/>
    <property type="match status" value="1"/>
</dbReference>
<evidence type="ECO:0000313" key="3">
    <source>
        <dbReference type="Proteomes" id="UP001295740"/>
    </source>
</evidence>
<gene>
    <name evidence="2" type="ORF">KHLLAP_LOCUS5906</name>
</gene>
<sequence length="306" mass="34785">MWLIDVETMGLKWFMGNEWTPPYAILSHLWGPDESLFHDFVRETGRHKMGSQKILRCCQLAKRDSLNWLWVDTCCINKESSAELSETINTMFQWYEKAAVCYTYLPDVLDIYETSNEDKFTDSRWFRRGWTLQELIAPQEVHFYDESWKYIASRSALADQIAKVTNVDVALLQERRGQVSSMLSNYSVAQRLSWAANRETTREEDQAYSLLGIFGIKEIMRSTADLSILAWSPTPGSIAERAQQPLACSLADFAKGGKLIPTQQPTGAAWYSETTLTNAALRITTSVREVPNPGTTEKQLVAILGC</sequence>
<proteinExistence type="predicted"/>
<dbReference type="EMBL" id="CAUWAG010000007">
    <property type="protein sequence ID" value="CAJ2505438.1"/>
    <property type="molecule type" value="Genomic_DNA"/>
</dbReference>
<feature type="domain" description="Heterokaryon incompatibility" evidence="1">
    <location>
        <begin position="23"/>
        <end position="105"/>
    </location>
</feature>
<dbReference type="AlphaFoldDB" id="A0AAI8VI81"/>
<dbReference type="PANTHER" id="PTHR10622:SF12">
    <property type="entry name" value="HET DOMAIN-CONTAINING PROTEIN"/>
    <property type="match status" value="1"/>
</dbReference>
<organism evidence="2 3">
    <name type="scientific">Anthostomella pinea</name>
    <dbReference type="NCBI Taxonomy" id="933095"/>
    <lineage>
        <taxon>Eukaryota</taxon>
        <taxon>Fungi</taxon>
        <taxon>Dikarya</taxon>
        <taxon>Ascomycota</taxon>
        <taxon>Pezizomycotina</taxon>
        <taxon>Sordariomycetes</taxon>
        <taxon>Xylariomycetidae</taxon>
        <taxon>Xylariales</taxon>
        <taxon>Xylariaceae</taxon>
        <taxon>Anthostomella</taxon>
    </lineage>
</organism>
<dbReference type="Pfam" id="PF06985">
    <property type="entry name" value="HET"/>
    <property type="match status" value="1"/>
</dbReference>
<keyword evidence="3" id="KW-1185">Reference proteome</keyword>
<name>A0AAI8VI81_9PEZI</name>
<dbReference type="Proteomes" id="UP001295740">
    <property type="component" value="Unassembled WGS sequence"/>
</dbReference>
<dbReference type="InterPro" id="IPR010730">
    <property type="entry name" value="HET"/>
</dbReference>
<accession>A0AAI8VI81</accession>
<protein>
    <submittedName>
        <fullName evidence="2">Uu.00g128320.m01.CDS01</fullName>
    </submittedName>
</protein>
<reference evidence="2" key="1">
    <citation type="submission" date="2023-10" db="EMBL/GenBank/DDBJ databases">
        <authorList>
            <person name="Hackl T."/>
        </authorList>
    </citation>
    <scope>NUCLEOTIDE SEQUENCE</scope>
</reference>